<dbReference type="InterPro" id="IPR013229">
    <property type="entry name" value="PEGA"/>
</dbReference>
<feature type="compositionally biased region" description="Low complexity" evidence="1">
    <location>
        <begin position="136"/>
        <end position="145"/>
    </location>
</feature>
<name>A0A0K1EJM5_CHOCO</name>
<organism evidence="3 4">
    <name type="scientific">Chondromyces crocatus</name>
    <dbReference type="NCBI Taxonomy" id="52"/>
    <lineage>
        <taxon>Bacteria</taxon>
        <taxon>Pseudomonadati</taxon>
        <taxon>Myxococcota</taxon>
        <taxon>Polyangia</taxon>
        <taxon>Polyangiales</taxon>
        <taxon>Polyangiaceae</taxon>
        <taxon>Chondromyces</taxon>
    </lineage>
</organism>
<feature type="region of interest" description="Disordered" evidence="1">
    <location>
        <begin position="1"/>
        <end position="188"/>
    </location>
</feature>
<reference evidence="3 4" key="1">
    <citation type="submission" date="2015-07" db="EMBL/GenBank/DDBJ databases">
        <title>Genome analysis of myxobacterium Chondromyces crocatus Cm c5 reveals a high potential for natural compound synthesis and the genetic basis for the loss of fruiting body formation.</title>
        <authorList>
            <person name="Zaburannyi N."/>
            <person name="Bunk B."/>
            <person name="Maier J."/>
            <person name="Overmann J."/>
            <person name="Mueller R."/>
        </authorList>
    </citation>
    <scope>NUCLEOTIDE SEQUENCE [LARGE SCALE GENOMIC DNA]</scope>
    <source>
        <strain evidence="3 4">Cm c5</strain>
    </source>
</reference>
<feature type="compositionally biased region" description="Polar residues" evidence="1">
    <location>
        <begin position="561"/>
        <end position="571"/>
    </location>
</feature>
<dbReference type="STRING" id="52.CMC5_052150"/>
<dbReference type="Proteomes" id="UP000067626">
    <property type="component" value="Chromosome"/>
</dbReference>
<dbReference type="InterPro" id="IPR051425">
    <property type="entry name" value="Formin_Homology"/>
</dbReference>
<feature type="region of interest" description="Disordered" evidence="1">
    <location>
        <begin position="206"/>
        <end position="247"/>
    </location>
</feature>
<accession>A0A0K1EJM5</accession>
<evidence type="ECO:0000313" key="3">
    <source>
        <dbReference type="EMBL" id="AKT41056.1"/>
    </source>
</evidence>
<dbReference type="KEGG" id="ccro:CMC5_052150"/>
<keyword evidence="4" id="KW-1185">Reference proteome</keyword>
<dbReference type="PANTHER" id="PTHR45725">
    <property type="entry name" value="FORMIN HOMOLOGY 2 FAMILY MEMBER"/>
    <property type="match status" value="1"/>
</dbReference>
<dbReference type="PATRIC" id="fig|52.7.peg.5765"/>
<evidence type="ECO:0000313" key="4">
    <source>
        <dbReference type="Proteomes" id="UP000067626"/>
    </source>
</evidence>
<feature type="domain" description="PEGA" evidence="2">
    <location>
        <begin position="567"/>
        <end position="631"/>
    </location>
</feature>
<feature type="compositionally biased region" description="Pro residues" evidence="1">
    <location>
        <begin position="73"/>
        <end position="93"/>
    </location>
</feature>
<evidence type="ECO:0000259" key="2">
    <source>
        <dbReference type="Pfam" id="PF08308"/>
    </source>
</evidence>
<feature type="compositionally biased region" description="Basic and acidic residues" evidence="1">
    <location>
        <begin position="233"/>
        <end position="243"/>
    </location>
</feature>
<dbReference type="AlphaFoldDB" id="A0A0K1EJM5"/>
<dbReference type="OrthoDB" id="5500269at2"/>
<feature type="compositionally biased region" description="Pro residues" evidence="1">
    <location>
        <begin position="102"/>
        <end position="135"/>
    </location>
</feature>
<evidence type="ECO:0000256" key="1">
    <source>
        <dbReference type="SAM" id="MobiDB-lite"/>
    </source>
</evidence>
<feature type="region of interest" description="Disordered" evidence="1">
    <location>
        <begin position="518"/>
        <end position="571"/>
    </location>
</feature>
<gene>
    <name evidence="3" type="ORF">CMC5_052150</name>
</gene>
<sequence length="632" mass="64006">MSDDKGGSDLDVFEGLAKKQPRSAIPGLTPPPPSQARQPQRGLGGLPPPPSMPPVSAAPLPPPAAPPAAAAPLPLPPPPPAAAAPASLPPVTAPPVRSTLPPVTPPPARPPSNTPPPPPIAGGAPLPPAVPPPARAPAQEGAAKTKGGKGGPAVDMDWDDEEESTHVYDKATTDAVGPSGPRPAAGVRSAIPNSAAALLASSGGAAKASSAGPAYQSVPPPSAGVQATPPPTRRSEEATEVRARPVIQSGGSNKAGIALGAIALLAVAGLIVVQVMPKKGDLKIDVKAPAGVIIAKAEVFIDGQKRCDTVPCVVRELDAGSKAVKVIAPDLPPQDATGVVEGSKESLVLVDFMSAVVTPPKPVAPPQVTGVKVAGKQSGVKVFVDGTEKGTLPLELPLEPGSHKLRFEAGDRYEKREQTVEVTQGQLKEIGDIALKVLKGQVTLERVTPGTAISLVNAKGTEKRLPDSLWATPPVKLDIDLSEGWKLVAKKAGFEEMNQPLTFDDGEAERTIRIELNEAGKAPAVSTGGTGHVGGTVATPTPGPAPTPSEPKETKTPATTQASSDQGTLNINSIPVSKVVLDGRPLGSTPKVGVSVSPGSHTVTFIHPELGKKSVTVTVAAGKTATAAVKFK</sequence>
<dbReference type="EMBL" id="CP012159">
    <property type="protein sequence ID" value="AKT41056.1"/>
    <property type="molecule type" value="Genomic_DNA"/>
</dbReference>
<feature type="compositionally biased region" description="Pro residues" evidence="1">
    <location>
        <begin position="218"/>
        <end position="232"/>
    </location>
</feature>
<proteinExistence type="predicted"/>
<dbReference type="Pfam" id="PF08308">
    <property type="entry name" value="PEGA"/>
    <property type="match status" value="2"/>
</dbReference>
<dbReference type="InterPro" id="IPR003882">
    <property type="entry name" value="Pistil_extensin"/>
</dbReference>
<dbReference type="PRINTS" id="PR01218">
    <property type="entry name" value="PSTLEXTENSIN"/>
</dbReference>
<feature type="domain" description="PEGA" evidence="2">
    <location>
        <begin position="371"/>
        <end position="426"/>
    </location>
</feature>
<protein>
    <recommendedName>
        <fullName evidence="2">PEGA domain-containing protein</fullName>
    </recommendedName>
</protein>
<dbReference type="RefSeq" id="WP_050432889.1">
    <property type="nucleotide sequence ID" value="NZ_CP012159.1"/>
</dbReference>